<evidence type="ECO:0000256" key="2">
    <source>
        <dbReference type="ARBA" id="ARBA00009325"/>
    </source>
</evidence>
<dbReference type="GO" id="GO:0018189">
    <property type="term" value="P:pyrroloquinoline quinone biosynthetic process"/>
    <property type="evidence" value="ECO:0007669"/>
    <property type="project" value="UniProtKB-UniRule"/>
</dbReference>
<evidence type="ECO:0000313" key="6">
    <source>
        <dbReference type="EMBL" id="KKW67424.1"/>
    </source>
</evidence>
<evidence type="ECO:0000256" key="4">
    <source>
        <dbReference type="ARBA" id="ARBA00022905"/>
    </source>
</evidence>
<keyword evidence="7" id="KW-1185">Reference proteome</keyword>
<dbReference type="STRING" id="1610491.AAV94_11385"/>
<dbReference type="HAMAP" id="MF_00656">
    <property type="entry name" value="PQQ_syn_PqqA"/>
    <property type="match status" value="1"/>
</dbReference>
<keyword evidence="4 5" id="KW-0884">PQQ biosynthesis</keyword>
<name>A0A0U1PY27_9BURK</name>
<comment type="caution">
    <text evidence="6">The sequence shown here is derived from an EMBL/GenBank/DDBJ whole genome shotgun (WGS) entry which is preliminary data.</text>
</comment>
<feature type="cross-link" description="Pyrroloquinoline quinone (Glu-Tyr)" evidence="5">
    <location>
        <begin position="75"/>
        <end position="79"/>
    </location>
</feature>
<protein>
    <recommendedName>
        <fullName evidence="3 5">Coenzyme PQQ synthesis protein A</fullName>
    </recommendedName>
    <alternativeName>
        <fullName evidence="5">Pyrroloquinoline quinone biosynthesis protein A</fullName>
    </alternativeName>
</protein>
<dbReference type="NCBIfam" id="TIGR02107">
    <property type="entry name" value="PQQ_syn_pqqA"/>
    <property type="match status" value="1"/>
</dbReference>
<evidence type="ECO:0000256" key="3">
    <source>
        <dbReference type="ARBA" id="ARBA00015086"/>
    </source>
</evidence>
<gene>
    <name evidence="5" type="primary">pqqA</name>
    <name evidence="6" type="ORF">AAV94_11385</name>
</gene>
<evidence type="ECO:0000313" key="7">
    <source>
        <dbReference type="Proteomes" id="UP000050580"/>
    </source>
</evidence>
<dbReference type="InterPro" id="IPR011725">
    <property type="entry name" value="PQQ_synth_PqqA"/>
</dbReference>
<accession>A0A0U1PY27</accession>
<comment type="pathway">
    <text evidence="1 5">Cofactor biosynthesis; pyrroloquinoline quinone biosynthesis.</text>
</comment>
<dbReference type="UniPathway" id="UPA00539"/>
<dbReference type="Proteomes" id="UP000050580">
    <property type="component" value="Unassembled WGS sequence"/>
</dbReference>
<evidence type="ECO:0000256" key="1">
    <source>
        <dbReference type="ARBA" id="ARBA00004886"/>
    </source>
</evidence>
<sequence>MVVAAHGAHAEIMKIMTPLHDFMDEKVDPPTDNAAAPTQSMFRCAPGNGAGRSFSRRSIMQWEKPAAQNLRLGFEITMYVFNR</sequence>
<dbReference type="EMBL" id="LBNQ01000033">
    <property type="protein sequence ID" value="KKW67424.1"/>
    <property type="molecule type" value="Genomic_DNA"/>
</dbReference>
<dbReference type="AlphaFoldDB" id="A0A0U1PY27"/>
<organism evidence="6 7">
    <name type="scientific">Lampropedia cohaerens</name>
    <dbReference type="NCBI Taxonomy" id="1610491"/>
    <lineage>
        <taxon>Bacteria</taxon>
        <taxon>Pseudomonadati</taxon>
        <taxon>Pseudomonadota</taxon>
        <taxon>Betaproteobacteria</taxon>
        <taxon>Burkholderiales</taxon>
        <taxon>Comamonadaceae</taxon>
        <taxon>Lampropedia</taxon>
    </lineage>
</organism>
<evidence type="ECO:0000256" key="5">
    <source>
        <dbReference type="HAMAP-Rule" id="MF_00656"/>
    </source>
</evidence>
<comment type="similarity">
    <text evidence="2 5">Belongs to the PqqA family.</text>
</comment>
<reference evidence="6 7" key="1">
    <citation type="submission" date="2015-05" db="EMBL/GenBank/DDBJ databases">
        <title>Draft genome sequence of Lampropedia sp. CT6, isolated from the microbial mat of a hot water spring, located at Manikaran, India.</title>
        <authorList>
            <person name="Tripathi C."/>
            <person name="Rani P."/>
            <person name="Mahato N.K."/>
            <person name="Lal R."/>
        </authorList>
    </citation>
    <scope>NUCLEOTIDE SEQUENCE [LARGE SCALE GENOMIC DNA]</scope>
    <source>
        <strain evidence="6 7">CT6</strain>
    </source>
</reference>
<comment type="function">
    <text evidence="5">Required for coenzyme pyrroloquinoline quinone (PQQ) biosynthesis. PQQ is probably formed by cross-linking a specific glutamate to a specific tyrosine residue and excising these residues from the peptide.</text>
</comment>
<proteinExistence type="inferred from homology"/>
<dbReference type="Pfam" id="PF08042">
    <property type="entry name" value="PqqA"/>
    <property type="match status" value="1"/>
</dbReference>